<evidence type="ECO:0000313" key="3">
    <source>
        <dbReference type="EMBL" id="KAF7272682.1"/>
    </source>
</evidence>
<name>A0A834IEX0_RHYFE</name>
<organism evidence="3 4">
    <name type="scientific">Rhynchophorus ferrugineus</name>
    <name type="common">Red palm weevil</name>
    <name type="synonym">Curculio ferrugineus</name>
    <dbReference type="NCBI Taxonomy" id="354439"/>
    <lineage>
        <taxon>Eukaryota</taxon>
        <taxon>Metazoa</taxon>
        <taxon>Ecdysozoa</taxon>
        <taxon>Arthropoda</taxon>
        <taxon>Hexapoda</taxon>
        <taxon>Insecta</taxon>
        <taxon>Pterygota</taxon>
        <taxon>Neoptera</taxon>
        <taxon>Endopterygota</taxon>
        <taxon>Coleoptera</taxon>
        <taxon>Polyphaga</taxon>
        <taxon>Cucujiformia</taxon>
        <taxon>Curculionidae</taxon>
        <taxon>Dryophthorinae</taxon>
        <taxon>Rhynchophorus</taxon>
    </lineage>
</organism>
<evidence type="ECO:0000259" key="2">
    <source>
        <dbReference type="PROSITE" id="PS00028"/>
    </source>
</evidence>
<reference evidence="3" key="1">
    <citation type="submission" date="2020-08" db="EMBL/GenBank/DDBJ databases">
        <title>Genome sequencing and assembly of the red palm weevil Rhynchophorus ferrugineus.</title>
        <authorList>
            <person name="Dias G.B."/>
            <person name="Bergman C.M."/>
            <person name="Manee M."/>
        </authorList>
    </citation>
    <scope>NUCLEOTIDE SEQUENCE</scope>
    <source>
        <strain evidence="3">AA-2017</strain>
        <tissue evidence="3">Whole larva</tissue>
    </source>
</reference>
<feature type="compositionally biased region" description="Pro residues" evidence="1">
    <location>
        <begin position="474"/>
        <end position="487"/>
    </location>
</feature>
<feature type="region of interest" description="Disordered" evidence="1">
    <location>
        <begin position="1"/>
        <end position="22"/>
    </location>
</feature>
<dbReference type="Proteomes" id="UP000625711">
    <property type="component" value="Unassembled WGS sequence"/>
</dbReference>
<comment type="caution">
    <text evidence="3">The sequence shown here is derived from an EMBL/GenBank/DDBJ whole genome shotgun (WGS) entry which is preliminary data.</text>
</comment>
<dbReference type="PROSITE" id="PS00028">
    <property type="entry name" value="ZINC_FINGER_C2H2_1"/>
    <property type="match status" value="1"/>
</dbReference>
<feature type="compositionally biased region" description="Low complexity" evidence="1">
    <location>
        <begin position="488"/>
        <end position="506"/>
    </location>
</feature>
<evidence type="ECO:0000256" key="1">
    <source>
        <dbReference type="SAM" id="MobiDB-lite"/>
    </source>
</evidence>
<feature type="domain" description="C2H2-type" evidence="2">
    <location>
        <begin position="730"/>
        <end position="751"/>
    </location>
</feature>
<gene>
    <name evidence="3" type="ORF">GWI33_014547</name>
</gene>
<keyword evidence="4" id="KW-1185">Reference proteome</keyword>
<dbReference type="EMBL" id="JAACXV010013728">
    <property type="protein sequence ID" value="KAF7272682.1"/>
    <property type="molecule type" value="Genomic_DNA"/>
</dbReference>
<feature type="compositionally biased region" description="Polar residues" evidence="1">
    <location>
        <begin position="600"/>
        <end position="610"/>
    </location>
</feature>
<feature type="compositionally biased region" description="Pro residues" evidence="1">
    <location>
        <begin position="364"/>
        <end position="384"/>
    </location>
</feature>
<protein>
    <recommendedName>
        <fullName evidence="2">C2H2-type domain-containing protein</fullName>
    </recommendedName>
</protein>
<dbReference type="OrthoDB" id="5982876at2759"/>
<evidence type="ECO:0000313" key="4">
    <source>
        <dbReference type="Proteomes" id="UP000625711"/>
    </source>
</evidence>
<feature type="compositionally biased region" description="Low complexity" evidence="1">
    <location>
        <begin position="460"/>
        <end position="472"/>
    </location>
</feature>
<dbReference type="SMART" id="SM00355">
    <property type="entry name" value="ZnF_C2H2"/>
    <property type="match status" value="2"/>
</dbReference>
<feature type="region of interest" description="Disordered" evidence="1">
    <location>
        <begin position="692"/>
        <end position="727"/>
    </location>
</feature>
<sequence>MKQASDAAPNLDRDHQTESSSAGPLRCLDCELFCEDTESLHRHILSHIKQPLVILDKIEESHPPLKITLKNRTGNSFEIVSSPQSSVASTVEETSSDNYQSEVHQVDFEGDNLEGYNDQQETSFDSSEVVQDPENENRTSVCFSPNFAEVIGESLLGVVESPPESISHQDQSQESEDSNNIDNTAGVDALTPGNNASQEYGHIPGAEPTPPPEPSPTGAPEYPKIKIKTTGLFKDPEPERCTITEITDDNPTGDPTLDPNHTIAPIWTTPSLEDPLKLPDDGFSTSNENEFISLDTYNERNRGAMQLYNPNQAVSSTSASSSLDSITGLPMQALAQQVSRLQPSNAQGMHQQNVLINIQQFPTPQQPPYQHPPMYPSHPYPPHPSMNQPYQYQPPSPMYYPPGPGYPPQHPAPHMPPPPPQHQMGQMQPPPPMQQQQMGNAGQSPNSMVPSTQGQPMPPNQMQQPPNQMQGGYRPPPMPPAKPPAPRGPQNGPLRMPGGPRGGPMNARPPMPRPRGPMVRPRGAGVQPMRGQVRPRMGGPQNGIRPNGQAMNVKRNPDQANAMAKRKKLDVLTPSDKDDDDCQVICMQPKNTDGGLPQIESVQGGSESAENSIMHLSDSITLSVRNPPPKPVVSPQKSDAKAVANILATRGITVTASAKPKEKEVTKTTSSSVPTALSLNGAVSIVAKSNGASNNKSAAENLPTVDLTDDSNPPPPTTPTKKGPGLPYRCDLCPAQYPNSMGLNKHRQTYHKTSGSMSELGVPVINLKHPAMMQKLTQMGITSYIPLPAAGADGTYAIPIISTKQPGNVSALGATQMLSLGPVRMIPRPNAPSPMKK</sequence>
<feature type="region of interest" description="Disordered" evidence="1">
    <location>
        <begin position="362"/>
        <end position="610"/>
    </location>
</feature>
<dbReference type="AlphaFoldDB" id="A0A834IEX0"/>
<feature type="compositionally biased region" description="Pro residues" evidence="1">
    <location>
        <begin position="207"/>
        <end position="217"/>
    </location>
</feature>
<dbReference type="InterPro" id="IPR013087">
    <property type="entry name" value="Znf_C2H2_type"/>
</dbReference>
<feature type="region of interest" description="Disordered" evidence="1">
    <location>
        <begin position="161"/>
        <end position="223"/>
    </location>
</feature>
<accession>A0A834IEX0</accession>
<feature type="region of interest" description="Disordered" evidence="1">
    <location>
        <begin position="116"/>
        <end position="140"/>
    </location>
</feature>
<feature type="compositionally biased region" description="Pro residues" evidence="1">
    <location>
        <begin position="392"/>
        <end position="421"/>
    </location>
</feature>
<feature type="compositionally biased region" description="Polar residues" evidence="1">
    <location>
        <begin position="117"/>
        <end position="129"/>
    </location>
</feature>
<feature type="compositionally biased region" description="Low complexity" evidence="1">
    <location>
        <begin position="434"/>
        <end position="445"/>
    </location>
</feature>
<proteinExistence type="predicted"/>